<feature type="signal peptide" evidence="1">
    <location>
        <begin position="1"/>
        <end position="20"/>
    </location>
</feature>
<dbReference type="Proteomes" id="UP001634393">
    <property type="component" value="Unassembled WGS sequence"/>
</dbReference>
<evidence type="ECO:0000313" key="3">
    <source>
        <dbReference type="Proteomes" id="UP001634393"/>
    </source>
</evidence>
<gene>
    <name evidence="2" type="ORF">ACJIZ3_024131</name>
</gene>
<keyword evidence="1" id="KW-0732">Signal</keyword>
<name>A0ABD3TR51_9LAMI</name>
<keyword evidence="3" id="KW-1185">Reference proteome</keyword>
<proteinExistence type="predicted"/>
<organism evidence="2 3">
    <name type="scientific">Penstemon smallii</name>
    <dbReference type="NCBI Taxonomy" id="265156"/>
    <lineage>
        <taxon>Eukaryota</taxon>
        <taxon>Viridiplantae</taxon>
        <taxon>Streptophyta</taxon>
        <taxon>Embryophyta</taxon>
        <taxon>Tracheophyta</taxon>
        <taxon>Spermatophyta</taxon>
        <taxon>Magnoliopsida</taxon>
        <taxon>eudicotyledons</taxon>
        <taxon>Gunneridae</taxon>
        <taxon>Pentapetalae</taxon>
        <taxon>asterids</taxon>
        <taxon>lamiids</taxon>
        <taxon>Lamiales</taxon>
        <taxon>Plantaginaceae</taxon>
        <taxon>Cheloneae</taxon>
        <taxon>Penstemon</taxon>
    </lineage>
</organism>
<evidence type="ECO:0000256" key="1">
    <source>
        <dbReference type="SAM" id="SignalP"/>
    </source>
</evidence>
<dbReference type="AlphaFoldDB" id="A0ABD3TR51"/>
<accession>A0ABD3TR51</accession>
<dbReference type="EMBL" id="JBJXBP010000003">
    <property type="protein sequence ID" value="KAL3839540.1"/>
    <property type="molecule type" value="Genomic_DNA"/>
</dbReference>
<reference evidence="2 3" key="1">
    <citation type="submission" date="2024-12" db="EMBL/GenBank/DDBJ databases">
        <title>The unique morphological basis and parallel evolutionary history of personate flowers in Penstemon.</title>
        <authorList>
            <person name="Depatie T.H."/>
            <person name="Wessinger C.A."/>
        </authorList>
    </citation>
    <scope>NUCLEOTIDE SEQUENCE [LARGE SCALE GENOMIC DNA]</scope>
    <source>
        <strain evidence="2">WTNN_2</strain>
        <tissue evidence="2">Leaf</tissue>
    </source>
</reference>
<sequence>MTKKVSTVFLVSIAFLVAETVECPGIEMKCLSLPVDLISMITRATSKHHISRSCTYYVGRY</sequence>
<evidence type="ECO:0000313" key="2">
    <source>
        <dbReference type="EMBL" id="KAL3839540.1"/>
    </source>
</evidence>
<feature type="chain" id="PRO_5044874496" evidence="1">
    <location>
        <begin position="21"/>
        <end position="61"/>
    </location>
</feature>
<protein>
    <submittedName>
        <fullName evidence="2">Uncharacterized protein</fullName>
    </submittedName>
</protein>
<comment type="caution">
    <text evidence="2">The sequence shown here is derived from an EMBL/GenBank/DDBJ whole genome shotgun (WGS) entry which is preliminary data.</text>
</comment>